<keyword evidence="2" id="KW-0560">Oxidoreductase</keyword>
<name>A0ABU4HXA9_9ACTN</name>
<organism evidence="3 4">
    <name type="scientific">Conexibacter stalactiti</name>
    <dbReference type="NCBI Taxonomy" id="1940611"/>
    <lineage>
        <taxon>Bacteria</taxon>
        <taxon>Bacillati</taxon>
        <taxon>Actinomycetota</taxon>
        <taxon>Thermoleophilia</taxon>
        <taxon>Solirubrobacterales</taxon>
        <taxon>Conexibacteraceae</taxon>
        <taxon>Conexibacter</taxon>
    </lineage>
</organism>
<proteinExistence type="inferred from homology"/>
<dbReference type="EMBL" id="JAWSTH010000110">
    <property type="protein sequence ID" value="MDW5597926.1"/>
    <property type="molecule type" value="Genomic_DNA"/>
</dbReference>
<dbReference type="PANTHER" id="PTHR42760:SF133">
    <property type="entry name" value="3-OXOACYL-[ACYL-CARRIER-PROTEIN] REDUCTASE"/>
    <property type="match status" value="1"/>
</dbReference>
<dbReference type="Pfam" id="PF13561">
    <property type="entry name" value="adh_short_C2"/>
    <property type="match status" value="1"/>
</dbReference>
<dbReference type="PANTHER" id="PTHR42760">
    <property type="entry name" value="SHORT-CHAIN DEHYDROGENASES/REDUCTASES FAMILY MEMBER"/>
    <property type="match status" value="1"/>
</dbReference>
<evidence type="ECO:0000313" key="4">
    <source>
        <dbReference type="Proteomes" id="UP001284601"/>
    </source>
</evidence>
<reference evidence="3 4" key="2">
    <citation type="submission" date="2023-10" db="EMBL/GenBank/DDBJ databases">
        <authorList>
            <person name="Han X.F."/>
        </authorList>
    </citation>
    <scope>NUCLEOTIDE SEQUENCE [LARGE SCALE GENOMIC DNA]</scope>
    <source>
        <strain evidence="3 4">KCTC 39840</strain>
    </source>
</reference>
<dbReference type="PROSITE" id="PS00061">
    <property type="entry name" value="ADH_SHORT"/>
    <property type="match status" value="1"/>
</dbReference>
<dbReference type="PRINTS" id="PR00080">
    <property type="entry name" value="SDRFAMILY"/>
</dbReference>
<evidence type="ECO:0000313" key="3">
    <source>
        <dbReference type="EMBL" id="MDW5597926.1"/>
    </source>
</evidence>
<accession>A0ABU4HXA9</accession>
<sequence length="259" mass="26034">MNLDLTGTTAVVTGASKGIGLATVRALVAQGAQVVAGARTPGEELRALTPHALAVDLAVAGGPERLIEHARAELGGIDLLVNNVGGNPAPFGGFLSVSDEHWDHVLELNLMSTVRATRAALPSLLERGGAIVNIASANARLAQPAVVAYAAAKAALLNLGKALADEFGPRGVRVNTISPGPVLTPLWTGADSAGEAMAGQYGLTTAELVEQIPQLAGMTTGAMAAPEEVAALVLLLASGAVPSMRGAELVLDGGLLKAI</sequence>
<dbReference type="Proteomes" id="UP001284601">
    <property type="component" value="Unassembled WGS sequence"/>
</dbReference>
<protein>
    <submittedName>
        <fullName evidence="3">SDR family oxidoreductase</fullName>
    </submittedName>
</protein>
<dbReference type="Gene3D" id="3.40.50.720">
    <property type="entry name" value="NAD(P)-binding Rossmann-like Domain"/>
    <property type="match status" value="1"/>
</dbReference>
<reference evidence="4" key="1">
    <citation type="submission" date="2023-07" db="EMBL/GenBank/DDBJ databases">
        <title>Conexibacter stalactiti sp. nov., isolated from stalactites in a lava cave and emended description of the genus Conexibacter.</title>
        <authorList>
            <person name="Lee S.D."/>
        </authorList>
    </citation>
    <scope>NUCLEOTIDE SEQUENCE [LARGE SCALE GENOMIC DNA]</scope>
    <source>
        <strain evidence="4">KCTC 39840</strain>
    </source>
</reference>
<dbReference type="SUPFAM" id="SSF51735">
    <property type="entry name" value="NAD(P)-binding Rossmann-fold domains"/>
    <property type="match status" value="1"/>
</dbReference>
<dbReference type="InterPro" id="IPR020904">
    <property type="entry name" value="Sc_DH/Rdtase_CS"/>
</dbReference>
<dbReference type="InterPro" id="IPR036291">
    <property type="entry name" value="NAD(P)-bd_dom_sf"/>
</dbReference>
<dbReference type="RefSeq" id="WP_318600396.1">
    <property type="nucleotide sequence ID" value="NZ_JAWSTH010000110.1"/>
</dbReference>
<keyword evidence="4" id="KW-1185">Reference proteome</keyword>
<evidence type="ECO:0000256" key="2">
    <source>
        <dbReference type="ARBA" id="ARBA00023002"/>
    </source>
</evidence>
<comment type="caution">
    <text evidence="3">The sequence shown here is derived from an EMBL/GenBank/DDBJ whole genome shotgun (WGS) entry which is preliminary data.</text>
</comment>
<dbReference type="InterPro" id="IPR002347">
    <property type="entry name" value="SDR_fam"/>
</dbReference>
<evidence type="ECO:0000256" key="1">
    <source>
        <dbReference type="ARBA" id="ARBA00006484"/>
    </source>
</evidence>
<comment type="similarity">
    <text evidence="1">Belongs to the short-chain dehydrogenases/reductases (SDR) family.</text>
</comment>
<dbReference type="PRINTS" id="PR00081">
    <property type="entry name" value="GDHRDH"/>
</dbReference>
<gene>
    <name evidence="3" type="ORF">R7226_26465</name>
</gene>